<dbReference type="InterPro" id="IPR023459">
    <property type="entry name" value="Tscrpt_elong_fac_GreA/B_fam"/>
</dbReference>
<name>A0ABN6N683_9BACT</name>
<evidence type="ECO:0000256" key="1">
    <source>
        <dbReference type="SAM" id="MobiDB-lite"/>
    </source>
</evidence>
<feature type="region of interest" description="Disordered" evidence="1">
    <location>
        <begin position="1"/>
        <end position="20"/>
    </location>
</feature>
<dbReference type="PANTHER" id="PTHR30437">
    <property type="entry name" value="TRANSCRIPTION ELONGATION FACTOR GREA"/>
    <property type="match status" value="1"/>
</dbReference>
<reference evidence="4" key="1">
    <citation type="journal article" date="2022" name="Int. J. Syst. Evol. Microbiol.">
        <title>Anaeromyxobacter oryzae sp. nov., Anaeromyxobacter diazotrophicus sp. nov. and Anaeromyxobacter paludicola sp. nov., isolated from paddy soils.</title>
        <authorList>
            <person name="Itoh H."/>
            <person name="Xu Z."/>
            <person name="Mise K."/>
            <person name="Masuda Y."/>
            <person name="Ushijima N."/>
            <person name="Hayakawa C."/>
            <person name="Shiratori Y."/>
            <person name="Senoo K."/>
        </authorList>
    </citation>
    <scope>NUCLEOTIDE SEQUENCE [LARGE SCALE GENOMIC DNA]</scope>
    <source>
        <strain evidence="4">Red630</strain>
    </source>
</reference>
<organism evidence="3 4">
    <name type="scientific">Anaeromyxobacter paludicola</name>
    <dbReference type="NCBI Taxonomy" id="2918171"/>
    <lineage>
        <taxon>Bacteria</taxon>
        <taxon>Pseudomonadati</taxon>
        <taxon>Myxococcota</taxon>
        <taxon>Myxococcia</taxon>
        <taxon>Myxococcales</taxon>
        <taxon>Cystobacterineae</taxon>
        <taxon>Anaeromyxobacteraceae</taxon>
        <taxon>Anaeromyxobacter</taxon>
    </lineage>
</organism>
<accession>A0ABN6N683</accession>
<dbReference type="InterPro" id="IPR018151">
    <property type="entry name" value="TF_GreA/GreB_CS"/>
</dbReference>
<dbReference type="GO" id="GO:0003746">
    <property type="term" value="F:translation elongation factor activity"/>
    <property type="evidence" value="ECO:0007669"/>
    <property type="project" value="UniProtKB-KW"/>
</dbReference>
<dbReference type="PROSITE" id="PS00830">
    <property type="entry name" value="GREAB_2"/>
    <property type="match status" value="1"/>
</dbReference>
<dbReference type="EMBL" id="AP025592">
    <property type="protein sequence ID" value="BDG07333.1"/>
    <property type="molecule type" value="Genomic_DNA"/>
</dbReference>
<keyword evidence="4" id="KW-1185">Reference proteome</keyword>
<feature type="domain" description="Transcription elongation factor GreA/GreB C-terminal" evidence="2">
    <location>
        <begin position="71"/>
        <end position="142"/>
    </location>
</feature>
<dbReference type="Proteomes" id="UP001162734">
    <property type="component" value="Chromosome"/>
</dbReference>
<dbReference type="InterPro" id="IPR036953">
    <property type="entry name" value="GreA/GreB_C_sf"/>
</dbReference>
<sequence length="150" mass="15763">MSKAFTSEETPEPAPVLRAPPRLAPGEVRYVTPEGHAALVAELAGAQGERARFLEGTLAALTVLGPEAAPPGKAGFGTWVTVEGEDGARRAWRLVGPDEADVRRGLLSVDSPLGRALLGREAGEAVEVERPRGRLELSVIAVGREPPSLE</sequence>
<dbReference type="Pfam" id="PF01272">
    <property type="entry name" value="GreA_GreB"/>
    <property type="match status" value="1"/>
</dbReference>
<evidence type="ECO:0000259" key="2">
    <source>
        <dbReference type="Pfam" id="PF01272"/>
    </source>
</evidence>
<dbReference type="PANTHER" id="PTHR30437:SF6">
    <property type="entry name" value="TRANSCRIPTION ELONGATION FACTOR GREB"/>
    <property type="match status" value="1"/>
</dbReference>
<protein>
    <submittedName>
        <fullName evidence="3">Transcription elongation factor GreB</fullName>
    </submittedName>
</protein>
<evidence type="ECO:0000313" key="3">
    <source>
        <dbReference type="EMBL" id="BDG07333.1"/>
    </source>
</evidence>
<gene>
    <name evidence="3" type="primary">greB_1</name>
    <name evidence="3" type="ORF">AMPC_04460</name>
</gene>
<evidence type="ECO:0000313" key="4">
    <source>
        <dbReference type="Proteomes" id="UP001162734"/>
    </source>
</evidence>
<dbReference type="InterPro" id="IPR001437">
    <property type="entry name" value="Tscrpt_elong_fac_GreA/B_C"/>
</dbReference>
<dbReference type="SUPFAM" id="SSF54534">
    <property type="entry name" value="FKBP-like"/>
    <property type="match status" value="1"/>
</dbReference>
<dbReference type="Gene3D" id="3.10.50.30">
    <property type="entry name" value="Transcription elongation factor, GreA/GreB, C-terminal domain"/>
    <property type="match status" value="1"/>
</dbReference>
<proteinExistence type="predicted"/>
<dbReference type="RefSeq" id="WP_248343978.1">
    <property type="nucleotide sequence ID" value="NZ_AP025592.1"/>
</dbReference>
<keyword evidence="3" id="KW-0648">Protein biosynthesis</keyword>
<keyword evidence="3" id="KW-0251">Elongation factor</keyword>